<evidence type="ECO:0000313" key="5">
    <source>
        <dbReference type="Proteomes" id="UP000831684"/>
    </source>
</evidence>
<name>A0A9E7D3I8_9HYPH</name>
<organism evidence="4 5">
    <name type="scientific">Ancylobacter polymorphus</name>
    <dbReference type="NCBI Taxonomy" id="223390"/>
    <lineage>
        <taxon>Bacteria</taxon>
        <taxon>Pseudomonadati</taxon>
        <taxon>Pseudomonadota</taxon>
        <taxon>Alphaproteobacteria</taxon>
        <taxon>Hyphomicrobiales</taxon>
        <taxon>Xanthobacteraceae</taxon>
        <taxon>Ancylobacter</taxon>
    </lineage>
</organism>
<accession>A0A9E7D3I8</accession>
<reference evidence="4" key="1">
    <citation type="submission" date="2021-09" db="EMBL/GenBank/DDBJ databases">
        <title>Network and meta-omics reveal the key degrader and cooperation patterns in an efficient 1,4-dioxane-degrading microbial community.</title>
        <authorList>
            <person name="Dai C."/>
        </authorList>
    </citation>
    <scope>NUCLEOTIDE SEQUENCE</scope>
    <source>
        <strain evidence="4">ZM13</strain>
    </source>
</reference>
<dbReference type="Gene3D" id="2.40.128.10">
    <property type="match status" value="1"/>
</dbReference>
<dbReference type="SUPFAM" id="SSF50882">
    <property type="entry name" value="beta-Barrel protease inhibitors"/>
    <property type="match status" value="1"/>
</dbReference>
<dbReference type="InterPro" id="IPR021140">
    <property type="entry name" value="Inh/Omp19"/>
</dbReference>
<dbReference type="Proteomes" id="UP000831684">
    <property type="component" value="Chromosome"/>
</dbReference>
<evidence type="ECO:0000256" key="2">
    <source>
        <dbReference type="SAM" id="MobiDB-lite"/>
    </source>
</evidence>
<sequence>MSRPTLPRVSCRRRPATVPGEEYELMKCSALVLTSATALLLGGCSTVLDGFGDKAPSPVETSQITPAPSGSVESSPVAAPTGYGASAATAAAAVTPTSQSSATPVALAPPAATAPGGVAYAEPGAARTQLAGTWNYSWDGGQKHCKVTLSTDRGMSGFAATADVDCPNDIFMTKGWDVWGSEIVLQNHVGKVTARLQPAGAGQYDGVATGDGAKVTMSRV</sequence>
<evidence type="ECO:0000313" key="4">
    <source>
        <dbReference type="EMBL" id="UOK70837.1"/>
    </source>
</evidence>
<evidence type="ECO:0000259" key="3">
    <source>
        <dbReference type="Pfam" id="PF02974"/>
    </source>
</evidence>
<keyword evidence="1" id="KW-0732">Signal</keyword>
<dbReference type="Pfam" id="PF02974">
    <property type="entry name" value="Inh"/>
    <property type="match status" value="1"/>
</dbReference>
<dbReference type="InterPro" id="IPR016085">
    <property type="entry name" value="Protease_inh_B-barrel_dom"/>
</dbReference>
<protein>
    <submittedName>
        <fullName evidence="4">Protease inhibitor Inh/omp19 family protein</fullName>
    </submittedName>
</protein>
<feature type="region of interest" description="Disordered" evidence="2">
    <location>
        <begin position="57"/>
        <end position="80"/>
    </location>
</feature>
<dbReference type="AlphaFoldDB" id="A0A9E7D3I8"/>
<gene>
    <name evidence="4" type="ORF">K9D25_19340</name>
</gene>
<dbReference type="GO" id="GO:0004866">
    <property type="term" value="F:endopeptidase inhibitor activity"/>
    <property type="evidence" value="ECO:0007669"/>
    <property type="project" value="InterPro"/>
</dbReference>
<proteinExistence type="predicted"/>
<feature type="compositionally biased region" description="Polar residues" evidence="2">
    <location>
        <begin position="59"/>
        <end position="74"/>
    </location>
</feature>
<dbReference type="RefSeq" id="WP_244377473.1">
    <property type="nucleotide sequence ID" value="NZ_CP083239.1"/>
</dbReference>
<dbReference type="EMBL" id="CP083239">
    <property type="protein sequence ID" value="UOK70837.1"/>
    <property type="molecule type" value="Genomic_DNA"/>
</dbReference>
<dbReference type="KEGG" id="apol:K9D25_19340"/>
<feature type="domain" description="Alkaline proteinase inhibitor/ Outer membrane lipoprotein Omp19" evidence="3">
    <location>
        <begin position="127"/>
        <end position="219"/>
    </location>
</feature>
<evidence type="ECO:0000256" key="1">
    <source>
        <dbReference type="ARBA" id="ARBA00022729"/>
    </source>
</evidence>